<dbReference type="Pfam" id="PF01636">
    <property type="entry name" value="APH"/>
    <property type="match status" value="1"/>
</dbReference>
<dbReference type="OrthoDB" id="5210591at2759"/>
<dbReference type="Proteomes" id="UP000033647">
    <property type="component" value="Unassembled WGS sequence"/>
</dbReference>
<dbReference type="GO" id="GO:0016740">
    <property type="term" value="F:transferase activity"/>
    <property type="evidence" value="ECO:0007669"/>
    <property type="project" value="UniProtKB-KW"/>
</dbReference>
<dbReference type="InterPro" id="IPR011009">
    <property type="entry name" value="Kinase-like_dom_sf"/>
</dbReference>
<proteinExistence type="predicted"/>
<name>A0A0F4GVU0_9PEZI</name>
<dbReference type="AlphaFoldDB" id="A0A0F4GVU0"/>
<comment type="caution">
    <text evidence="2">The sequence shown here is derived from an EMBL/GenBank/DDBJ whole genome shotgun (WGS) entry which is preliminary data.</text>
</comment>
<keyword evidence="2" id="KW-0808">Transferase</keyword>
<accession>A0A0F4GVU0</accession>
<dbReference type="STRING" id="1047168.A0A0F4GVU0"/>
<keyword evidence="3" id="KW-1185">Reference proteome</keyword>
<dbReference type="PANTHER" id="PTHR21310:SF59">
    <property type="entry name" value="AMINOGLYCOSIDE PHOSPHOTRANSFERASE DOMAIN-CONTAINING PROTEIN"/>
    <property type="match status" value="1"/>
</dbReference>
<feature type="domain" description="Aminoglycoside phosphotransferase" evidence="1">
    <location>
        <begin position="54"/>
        <end position="266"/>
    </location>
</feature>
<dbReference type="InterPro" id="IPR002575">
    <property type="entry name" value="Aminoglycoside_PTrfase"/>
</dbReference>
<protein>
    <submittedName>
        <fullName evidence="2">Aminoglycoside phosphotransferase like protein</fullName>
    </submittedName>
</protein>
<gene>
    <name evidence="2" type="ORF">TI39_contig336g00008</name>
</gene>
<dbReference type="Gene3D" id="3.90.1200.10">
    <property type="match status" value="1"/>
</dbReference>
<evidence type="ECO:0000259" key="1">
    <source>
        <dbReference type="Pfam" id="PF01636"/>
    </source>
</evidence>
<dbReference type="InterPro" id="IPR051678">
    <property type="entry name" value="AGP_Transferase"/>
</dbReference>
<evidence type="ECO:0000313" key="3">
    <source>
        <dbReference type="Proteomes" id="UP000033647"/>
    </source>
</evidence>
<sequence length="337" mass="38186">MTNDTLVVVMNPIVLRPQRIKMTYSSSKVPDRASVQRVAASTLQTKSVSVERLEGVLFRTFRLVPAADYFYVLRCQPSCHIRLLRHEQERLHTEAIALRTLRGRADLQLPRLIDYHTSTTAIGSAYLISGPFKGSILVDIEPSLSTQALASIDRSLGQHVRHLRRATHTSFGPVREASLPGHSSWSRCFASMLETVLRDGEDALISLPYDYIRELVRRRRSCLDQITQPRLTLLEMVSDQNIIVDTDSMTVAGLLDWSTTMWGDPYMSDCFCRPSVSFAEGFGKLPNRTPDERIRQYLYILYHSMLAIVRHCCRPSEDGDELNARRTMTAALGQLSK</sequence>
<dbReference type="SUPFAM" id="SSF56112">
    <property type="entry name" value="Protein kinase-like (PK-like)"/>
    <property type="match status" value="1"/>
</dbReference>
<dbReference type="PANTHER" id="PTHR21310">
    <property type="entry name" value="AMINOGLYCOSIDE PHOSPHOTRANSFERASE-RELATED-RELATED"/>
    <property type="match status" value="1"/>
</dbReference>
<organism evidence="2 3">
    <name type="scientific">Zymoseptoria brevis</name>
    <dbReference type="NCBI Taxonomy" id="1047168"/>
    <lineage>
        <taxon>Eukaryota</taxon>
        <taxon>Fungi</taxon>
        <taxon>Dikarya</taxon>
        <taxon>Ascomycota</taxon>
        <taxon>Pezizomycotina</taxon>
        <taxon>Dothideomycetes</taxon>
        <taxon>Dothideomycetidae</taxon>
        <taxon>Mycosphaerellales</taxon>
        <taxon>Mycosphaerellaceae</taxon>
        <taxon>Zymoseptoria</taxon>
    </lineage>
</organism>
<dbReference type="EMBL" id="LAFY01000328">
    <property type="protein sequence ID" value="KJY00341.1"/>
    <property type="molecule type" value="Genomic_DNA"/>
</dbReference>
<reference evidence="2 3" key="1">
    <citation type="submission" date="2015-03" db="EMBL/GenBank/DDBJ databases">
        <title>RNA-seq based gene annotation and comparative genomics of four Zymoseptoria species reveal species-specific pathogenicity related genes and transposable element activity.</title>
        <authorList>
            <person name="Grandaubert J."/>
            <person name="Bhattacharyya A."/>
            <person name="Stukenbrock E.H."/>
        </authorList>
    </citation>
    <scope>NUCLEOTIDE SEQUENCE [LARGE SCALE GENOMIC DNA]</scope>
    <source>
        <strain evidence="2 3">Zb18110</strain>
    </source>
</reference>
<evidence type="ECO:0000313" key="2">
    <source>
        <dbReference type="EMBL" id="KJY00341.1"/>
    </source>
</evidence>